<sequence>MPDSKFWMSVLCTFGQTERLTKAGQYQNFLKGIEQQSRKLYAASCLLERLCSAEQLNASFHLKEINLLRESTIRLDAKCHRLWLHLLEMTIFLDQSKKIDNKSNQPTFDGSTSSMLQPSLNNTRRAVGVQSPCWALEEHDVSLLSPVSKLHESGLHRYAGESVLAHIAEEKMDEKDEVAQIAMTLTSKISLGDSPLFSTDGQLTSASIDYSNELDPDEEDTSFSALSPVLKPRSACVCGRESGFESEMSPQTRHSSSFQEINRSRKVLSKCILPSEYNNVGSIKVCSQTKRLRWADGDPIEATEGILKGTLFHL</sequence>
<keyword evidence="2" id="KW-1185">Reference proteome</keyword>
<dbReference type="OrthoDB" id="6276164at2759"/>
<gene>
    <name evidence="1" type="ORF">PXEA_LOCUS116</name>
</gene>
<accession>A0A448WA57</accession>
<comment type="caution">
    <text evidence="1">The sequence shown here is derived from an EMBL/GenBank/DDBJ whole genome shotgun (WGS) entry which is preliminary data.</text>
</comment>
<proteinExistence type="predicted"/>
<evidence type="ECO:0000313" key="2">
    <source>
        <dbReference type="Proteomes" id="UP000784294"/>
    </source>
</evidence>
<dbReference type="EMBL" id="CAAALY010000225">
    <property type="protein sequence ID" value="VEL06676.1"/>
    <property type="molecule type" value="Genomic_DNA"/>
</dbReference>
<organism evidence="1 2">
    <name type="scientific">Protopolystoma xenopodis</name>
    <dbReference type="NCBI Taxonomy" id="117903"/>
    <lineage>
        <taxon>Eukaryota</taxon>
        <taxon>Metazoa</taxon>
        <taxon>Spiralia</taxon>
        <taxon>Lophotrochozoa</taxon>
        <taxon>Platyhelminthes</taxon>
        <taxon>Monogenea</taxon>
        <taxon>Polyopisthocotylea</taxon>
        <taxon>Polystomatidea</taxon>
        <taxon>Polystomatidae</taxon>
        <taxon>Protopolystoma</taxon>
    </lineage>
</organism>
<dbReference type="Proteomes" id="UP000784294">
    <property type="component" value="Unassembled WGS sequence"/>
</dbReference>
<name>A0A448WA57_9PLAT</name>
<reference evidence="1" key="1">
    <citation type="submission" date="2018-11" db="EMBL/GenBank/DDBJ databases">
        <authorList>
            <consortium name="Pathogen Informatics"/>
        </authorList>
    </citation>
    <scope>NUCLEOTIDE SEQUENCE</scope>
</reference>
<dbReference type="AlphaFoldDB" id="A0A448WA57"/>
<evidence type="ECO:0000313" key="1">
    <source>
        <dbReference type="EMBL" id="VEL06676.1"/>
    </source>
</evidence>
<protein>
    <submittedName>
        <fullName evidence="1">Uncharacterized protein</fullName>
    </submittedName>
</protein>